<dbReference type="InterPro" id="IPR043132">
    <property type="entry name" value="BCAT-like_C"/>
</dbReference>
<reference evidence="4" key="1">
    <citation type="submission" date="2017-02" db="EMBL/GenBank/DDBJ databases">
        <authorList>
            <person name="Varghese N."/>
            <person name="Submissions S."/>
        </authorList>
    </citation>
    <scope>NUCLEOTIDE SEQUENCE [LARGE SCALE GENOMIC DNA]</scope>
    <source>
        <strain evidence="4">ATCC 35199</strain>
    </source>
</reference>
<dbReference type="RefSeq" id="WP_079588468.1">
    <property type="nucleotide sequence ID" value="NZ_FUYN01000001.1"/>
</dbReference>
<dbReference type="Proteomes" id="UP000243406">
    <property type="component" value="Unassembled WGS sequence"/>
</dbReference>
<comment type="cofactor">
    <cofactor evidence="1">
        <name>pyridoxal 5'-phosphate</name>
        <dbReference type="ChEBI" id="CHEBI:597326"/>
    </cofactor>
</comment>
<dbReference type="InterPro" id="IPR043131">
    <property type="entry name" value="BCAT-like_N"/>
</dbReference>
<evidence type="ECO:0000256" key="2">
    <source>
        <dbReference type="ARBA" id="ARBA00009320"/>
    </source>
</evidence>
<dbReference type="InterPro" id="IPR001544">
    <property type="entry name" value="Aminotrans_IV"/>
</dbReference>
<proteinExistence type="inferred from homology"/>
<accession>A0A1T4ZWW3</accession>
<dbReference type="Gene3D" id="3.30.470.10">
    <property type="match status" value="1"/>
</dbReference>
<dbReference type="CDD" id="cd00449">
    <property type="entry name" value="PLPDE_IV"/>
    <property type="match status" value="1"/>
</dbReference>
<organism evidence="3 4">
    <name type="scientific">Acetoanaerobium noterae</name>
    <dbReference type="NCBI Taxonomy" id="745369"/>
    <lineage>
        <taxon>Bacteria</taxon>
        <taxon>Bacillati</taxon>
        <taxon>Bacillota</taxon>
        <taxon>Clostridia</taxon>
        <taxon>Peptostreptococcales</taxon>
        <taxon>Filifactoraceae</taxon>
        <taxon>Acetoanaerobium</taxon>
    </lineage>
</organism>
<dbReference type="InterPro" id="IPR050571">
    <property type="entry name" value="Class-IV_PLP-Dep_Aminotrnsfr"/>
</dbReference>
<dbReference type="GO" id="GO:0016829">
    <property type="term" value="F:lyase activity"/>
    <property type="evidence" value="ECO:0007669"/>
    <property type="project" value="UniProtKB-KW"/>
</dbReference>
<dbReference type="InterPro" id="IPR036038">
    <property type="entry name" value="Aminotransferase-like"/>
</dbReference>
<evidence type="ECO:0000256" key="1">
    <source>
        <dbReference type="ARBA" id="ARBA00001933"/>
    </source>
</evidence>
<dbReference type="Pfam" id="PF01063">
    <property type="entry name" value="Aminotran_4"/>
    <property type="match status" value="1"/>
</dbReference>
<comment type="similarity">
    <text evidence="2">Belongs to the class-IV pyridoxal-phosphate-dependent aminotransferase family.</text>
</comment>
<dbReference type="AlphaFoldDB" id="A0A1T4ZWW3"/>
<gene>
    <name evidence="3" type="ORF">SAMN02745120_0486</name>
</gene>
<dbReference type="OrthoDB" id="9805628at2"/>
<dbReference type="Gene3D" id="3.20.10.10">
    <property type="entry name" value="D-amino Acid Aminotransferase, subunit A, domain 2"/>
    <property type="match status" value="1"/>
</dbReference>
<protein>
    <submittedName>
        <fullName evidence="3">4-amino-4-deoxychorismate lyase</fullName>
    </submittedName>
</protein>
<dbReference type="SUPFAM" id="SSF56752">
    <property type="entry name" value="D-aminoacid aminotransferase-like PLP-dependent enzymes"/>
    <property type="match status" value="1"/>
</dbReference>
<evidence type="ECO:0000313" key="3">
    <source>
        <dbReference type="EMBL" id="SKB27182.1"/>
    </source>
</evidence>
<dbReference type="EMBL" id="FUYN01000001">
    <property type="protein sequence ID" value="SKB27182.1"/>
    <property type="molecule type" value="Genomic_DNA"/>
</dbReference>
<dbReference type="PANTHER" id="PTHR42743:SF11">
    <property type="entry name" value="AMINODEOXYCHORISMATE LYASE"/>
    <property type="match status" value="1"/>
</dbReference>
<sequence length="368" mass="42378">MILLSRGVLNWDDKALKFGLGIFETLLIKNKQVYFLEDHISRLLATSEKLDIGKSFAKQAVHDLKQTCSDLKENQIIRLTLCDSGYSIESRELTYTLDNYKNGFSLEIYPYKRGENPMLRFKTTSYIENHIARENAKNSGFDDVVFLDYKSNILETSIANIIFRKKDTFFINDENAFMLSGIALKNIRGILSFELGYKLSEEMVSVDELEAFDEAFICNSAMNMMPVKSIGNISYSVNTDLAITVNDLLEVHSRYELSHDDVIEFVRAHYLSDKDIKYIFITGSSKSLGYSKQRDVDVFVFDDDTKEQNRSLVRHLGYDWDINIFSLELADKMIHENIKFLVKAITESTLIYGDEEDFENLKKVISIS</sequence>
<dbReference type="PANTHER" id="PTHR42743">
    <property type="entry name" value="AMINO-ACID AMINOTRANSFERASE"/>
    <property type="match status" value="1"/>
</dbReference>
<keyword evidence="3" id="KW-0456">Lyase</keyword>
<dbReference type="GO" id="GO:0046394">
    <property type="term" value="P:carboxylic acid biosynthetic process"/>
    <property type="evidence" value="ECO:0007669"/>
    <property type="project" value="UniProtKB-ARBA"/>
</dbReference>
<name>A0A1T4ZWW3_9FIRM</name>
<keyword evidence="4" id="KW-1185">Reference proteome</keyword>
<evidence type="ECO:0000313" key="4">
    <source>
        <dbReference type="Proteomes" id="UP000243406"/>
    </source>
</evidence>